<sequence length="110" mass="12606">MSIIQKNKFSLCRIDTKTKSTYGNTTILNDSHFGNIWKDILYIYDEITEILDFDSPYETLLLNNEAAITAIGSNTMTVKHCIEILKILSAQNSSNRLCMRAILKIERLMN</sequence>
<dbReference type="AlphaFoldDB" id="T1GEL3"/>
<accession>T1GEL3</accession>
<dbReference type="Proteomes" id="UP000015102">
    <property type="component" value="Unassembled WGS sequence"/>
</dbReference>
<reference evidence="1" key="2">
    <citation type="submission" date="2015-06" db="UniProtKB">
        <authorList>
            <consortium name="EnsemblMetazoa"/>
        </authorList>
    </citation>
    <scope>IDENTIFICATION</scope>
</reference>
<proteinExistence type="predicted"/>
<evidence type="ECO:0000313" key="2">
    <source>
        <dbReference type="Proteomes" id="UP000015102"/>
    </source>
</evidence>
<dbReference type="EMBL" id="CAQQ02157668">
    <property type="status" value="NOT_ANNOTATED_CDS"/>
    <property type="molecule type" value="Genomic_DNA"/>
</dbReference>
<organism evidence="1 2">
    <name type="scientific">Megaselia scalaris</name>
    <name type="common">Humpbacked fly</name>
    <name type="synonym">Phora scalaris</name>
    <dbReference type="NCBI Taxonomy" id="36166"/>
    <lineage>
        <taxon>Eukaryota</taxon>
        <taxon>Metazoa</taxon>
        <taxon>Ecdysozoa</taxon>
        <taxon>Arthropoda</taxon>
        <taxon>Hexapoda</taxon>
        <taxon>Insecta</taxon>
        <taxon>Pterygota</taxon>
        <taxon>Neoptera</taxon>
        <taxon>Endopterygota</taxon>
        <taxon>Diptera</taxon>
        <taxon>Brachycera</taxon>
        <taxon>Muscomorpha</taxon>
        <taxon>Platypezoidea</taxon>
        <taxon>Phoridae</taxon>
        <taxon>Megaseliini</taxon>
        <taxon>Megaselia</taxon>
    </lineage>
</organism>
<name>T1GEL3_MEGSC</name>
<keyword evidence="2" id="KW-1185">Reference proteome</keyword>
<reference evidence="2" key="1">
    <citation type="submission" date="2013-02" db="EMBL/GenBank/DDBJ databases">
        <authorList>
            <person name="Hughes D."/>
        </authorList>
    </citation>
    <scope>NUCLEOTIDE SEQUENCE</scope>
    <source>
        <strain>Durham</strain>
        <strain evidence="2">NC isolate 2 -- Noor lab</strain>
    </source>
</reference>
<protein>
    <submittedName>
        <fullName evidence="1">Uncharacterized protein</fullName>
    </submittedName>
</protein>
<evidence type="ECO:0000313" key="1">
    <source>
        <dbReference type="EnsemblMetazoa" id="MESCA001781-PA"/>
    </source>
</evidence>
<dbReference type="HOGENOM" id="CLU_2173847_0_0_1"/>
<dbReference type="EMBL" id="CAQQ02157667">
    <property type="status" value="NOT_ANNOTATED_CDS"/>
    <property type="molecule type" value="Genomic_DNA"/>
</dbReference>
<dbReference type="EnsemblMetazoa" id="MESCA001781-RA">
    <property type="protein sequence ID" value="MESCA001781-PA"/>
    <property type="gene ID" value="MESCA001781"/>
</dbReference>